<dbReference type="Pfam" id="PF03650">
    <property type="entry name" value="MPC"/>
    <property type="match status" value="1"/>
</dbReference>
<keyword evidence="3 9" id="KW-0813">Transport</keyword>
<evidence type="ECO:0000256" key="9">
    <source>
        <dbReference type="RuleBase" id="RU363100"/>
    </source>
</evidence>
<evidence type="ECO:0000313" key="11">
    <source>
        <dbReference type="Proteomes" id="UP000245699"/>
    </source>
</evidence>
<dbReference type="InterPro" id="IPR005336">
    <property type="entry name" value="MPC"/>
</dbReference>
<dbReference type="GO" id="GO:0006850">
    <property type="term" value="P:pyruvate import into mitochondria"/>
    <property type="evidence" value="ECO:0007669"/>
    <property type="project" value="InterPro"/>
</dbReference>
<evidence type="ECO:0000256" key="8">
    <source>
        <dbReference type="ARBA" id="ARBA00023136"/>
    </source>
</evidence>
<evidence type="ECO:0000256" key="2">
    <source>
        <dbReference type="ARBA" id="ARBA00006416"/>
    </source>
</evidence>
<proteinExistence type="inferred from homology"/>
<comment type="caution">
    <text evidence="10">The sequence shown here is derived from an EMBL/GenBank/DDBJ whole genome shotgun (WGS) entry which is preliminary data.</text>
</comment>
<organism evidence="10 11">
    <name type="scientific">Furculomyces boomerangus</name>
    <dbReference type="NCBI Taxonomy" id="61424"/>
    <lineage>
        <taxon>Eukaryota</taxon>
        <taxon>Fungi</taxon>
        <taxon>Fungi incertae sedis</taxon>
        <taxon>Zoopagomycota</taxon>
        <taxon>Kickxellomycotina</taxon>
        <taxon>Harpellomycetes</taxon>
        <taxon>Harpellales</taxon>
        <taxon>Harpellaceae</taxon>
        <taxon>Furculomyces</taxon>
    </lineage>
</organism>
<comment type="similarity">
    <text evidence="2 9">Belongs to the mitochondrial pyruvate carrier (MPC) (TC 2.A.105) family.</text>
</comment>
<dbReference type="GO" id="GO:0005743">
    <property type="term" value="C:mitochondrial inner membrane"/>
    <property type="evidence" value="ECO:0007669"/>
    <property type="project" value="UniProtKB-SubCell"/>
</dbReference>
<keyword evidence="8" id="KW-0472">Membrane</keyword>
<accession>A0A2T9YWJ9</accession>
<dbReference type="EMBL" id="MBFT01000135">
    <property type="protein sequence ID" value="PVU96705.1"/>
    <property type="molecule type" value="Genomic_DNA"/>
</dbReference>
<dbReference type="OrthoDB" id="869189at2759"/>
<evidence type="ECO:0000256" key="3">
    <source>
        <dbReference type="ARBA" id="ARBA00022448"/>
    </source>
</evidence>
<sequence>MSGAAGSRFKSLWNSEVGPKTVHFWAPLMKWALVVAGLGDLKRPIDQVSMSQQTTLAVSGFIWARWCTIIKPKNYPLSAVNFFVGVTATVQLVRAARYELEKRKLEKESGRLIEPSHA</sequence>
<keyword evidence="6" id="KW-1133">Transmembrane helix</keyword>
<comment type="subcellular location">
    <subcellularLocation>
        <location evidence="1 9">Mitochondrion inner membrane</location>
        <topology evidence="1 9">Multi-pass membrane protein</topology>
    </subcellularLocation>
</comment>
<keyword evidence="7 9" id="KW-0496">Mitochondrion</keyword>
<protein>
    <recommendedName>
        <fullName evidence="9">Mitochondrial pyruvate carrier</fullName>
    </recommendedName>
</protein>
<dbReference type="STRING" id="61424.A0A2T9YWJ9"/>
<dbReference type="AlphaFoldDB" id="A0A2T9YWJ9"/>
<keyword evidence="5 9" id="KW-0999">Mitochondrion inner membrane</keyword>
<keyword evidence="4" id="KW-0812">Transmembrane</keyword>
<evidence type="ECO:0000256" key="6">
    <source>
        <dbReference type="ARBA" id="ARBA00022989"/>
    </source>
</evidence>
<dbReference type="PANTHER" id="PTHR14154">
    <property type="entry name" value="UPF0041 BRAIN PROTEIN 44-RELATED"/>
    <property type="match status" value="1"/>
</dbReference>
<comment type="function">
    <text evidence="9">Mediates the uptake of pyruvate into mitochondria.</text>
</comment>
<evidence type="ECO:0000256" key="1">
    <source>
        <dbReference type="ARBA" id="ARBA00004448"/>
    </source>
</evidence>
<evidence type="ECO:0000313" key="10">
    <source>
        <dbReference type="EMBL" id="PVU96705.1"/>
    </source>
</evidence>
<dbReference type="Proteomes" id="UP000245699">
    <property type="component" value="Unassembled WGS sequence"/>
</dbReference>
<reference evidence="10 11" key="1">
    <citation type="journal article" date="2018" name="MBio">
        <title>Comparative Genomics Reveals the Core Gene Toolbox for the Fungus-Insect Symbiosis.</title>
        <authorList>
            <person name="Wang Y."/>
            <person name="Stata M."/>
            <person name="Wang W."/>
            <person name="Stajich J.E."/>
            <person name="White M.M."/>
            <person name="Moncalvo J.M."/>
        </authorList>
    </citation>
    <scope>NUCLEOTIDE SEQUENCE [LARGE SCALE GENOMIC DNA]</scope>
    <source>
        <strain evidence="10 11">AUS-77-4</strain>
    </source>
</reference>
<evidence type="ECO:0000256" key="4">
    <source>
        <dbReference type="ARBA" id="ARBA00022692"/>
    </source>
</evidence>
<evidence type="ECO:0000256" key="7">
    <source>
        <dbReference type="ARBA" id="ARBA00023128"/>
    </source>
</evidence>
<evidence type="ECO:0000256" key="5">
    <source>
        <dbReference type="ARBA" id="ARBA00022792"/>
    </source>
</evidence>
<gene>
    <name evidence="10" type="ORF">BB559_002282</name>
</gene>
<keyword evidence="11" id="KW-1185">Reference proteome</keyword>
<name>A0A2T9YWJ9_9FUNG</name>